<reference evidence="1" key="2">
    <citation type="submission" date="2025-09" db="UniProtKB">
        <authorList>
            <consortium name="Ensembl"/>
        </authorList>
    </citation>
    <scope>IDENTIFICATION</scope>
</reference>
<organism evidence="1 2">
    <name type="scientific">Cyprinus carpio</name>
    <name type="common">Common carp</name>
    <dbReference type="NCBI Taxonomy" id="7962"/>
    <lineage>
        <taxon>Eukaryota</taxon>
        <taxon>Metazoa</taxon>
        <taxon>Chordata</taxon>
        <taxon>Craniata</taxon>
        <taxon>Vertebrata</taxon>
        <taxon>Euteleostomi</taxon>
        <taxon>Actinopterygii</taxon>
        <taxon>Neopterygii</taxon>
        <taxon>Teleostei</taxon>
        <taxon>Ostariophysi</taxon>
        <taxon>Cypriniformes</taxon>
        <taxon>Cyprinidae</taxon>
        <taxon>Cyprininae</taxon>
        <taxon>Cyprinus</taxon>
    </lineage>
</organism>
<accession>A0A8C1RBS5</accession>
<proteinExistence type="predicted"/>
<protein>
    <submittedName>
        <fullName evidence="1">Uncharacterized protein</fullName>
    </submittedName>
</protein>
<dbReference type="Proteomes" id="UP000694427">
    <property type="component" value="Unplaced"/>
</dbReference>
<name>A0A8C1RBS5_CYPCA</name>
<dbReference type="AlphaFoldDB" id="A0A8C1RBS5"/>
<dbReference type="Ensembl" id="ENSCCRT00010113150.1">
    <property type="protein sequence ID" value="ENSCCRP00010101872.1"/>
    <property type="gene ID" value="ENSCCRG00010044828.1"/>
</dbReference>
<evidence type="ECO:0000313" key="1">
    <source>
        <dbReference type="Ensembl" id="ENSCCRP00010101872.1"/>
    </source>
</evidence>
<sequence>GGGGYIYLGHRAPKTPRCPSTCSCTKDSAFCVDTKAIPKSFPPGIISLCSGGELLVSNDFISVCLSHRSVLWLEKTIVCVYSACYVM</sequence>
<reference evidence="1" key="1">
    <citation type="submission" date="2025-08" db="UniProtKB">
        <authorList>
            <consortium name="Ensembl"/>
        </authorList>
    </citation>
    <scope>IDENTIFICATION</scope>
</reference>
<evidence type="ECO:0000313" key="2">
    <source>
        <dbReference type="Proteomes" id="UP000694427"/>
    </source>
</evidence>
<keyword evidence="2" id="KW-1185">Reference proteome</keyword>